<dbReference type="Gene3D" id="3.40.190.10">
    <property type="entry name" value="Periplasmic binding protein-like II"/>
    <property type="match status" value="2"/>
</dbReference>
<protein>
    <recommendedName>
        <fullName evidence="5">HTH lysR-type domain-containing protein</fullName>
    </recommendedName>
</protein>
<dbReference type="PROSITE" id="PS50931">
    <property type="entry name" value="HTH_LYSR"/>
    <property type="match status" value="1"/>
</dbReference>
<dbReference type="InterPro" id="IPR000847">
    <property type="entry name" value="LysR_HTH_N"/>
</dbReference>
<keyword evidence="7" id="KW-1185">Reference proteome</keyword>
<evidence type="ECO:0000313" key="7">
    <source>
        <dbReference type="Proteomes" id="UP000697995"/>
    </source>
</evidence>
<accession>A0ABS1D0R3</accession>
<organism evidence="6 7">
    <name type="scientific">Paracraurococcus ruber</name>
    <dbReference type="NCBI Taxonomy" id="77675"/>
    <lineage>
        <taxon>Bacteria</taxon>
        <taxon>Pseudomonadati</taxon>
        <taxon>Pseudomonadota</taxon>
        <taxon>Alphaproteobacteria</taxon>
        <taxon>Acetobacterales</taxon>
        <taxon>Roseomonadaceae</taxon>
        <taxon>Paracraurococcus</taxon>
    </lineage>
</organism>
<gene>
    <name evidence="6" type="ORF">CKO45_16700</name>
</gene>
<dbReference type="PANTHER" id="PTHR30537">
    <property type="entry name" value="HTH-TYPE TRANSCRIPTIONAL REGULATOR"/>
    <property type="match status" value="1"/>
</dbReference>
<evidence type="ECO:0000256" key="3">
    <source>
        <dbReference type="ARBA" id="ARBA00023125"/>
    </source>
</evidence>
<keyword evidence="3" id="KW-0238">DNA-binding</keyword>
<dbReference type="Proteomes" id="UP000697995">
    <property type="component" value="Unassembled WGS sequence"/>
</dbReference>
<dbReference type="EMBL" id="NRSG01000130">
    <property type="protein sequence ID" value="MBK1659872.1"/>
    <property type="molecule type" value="Genomic_DNA"/>
</dbReference>
<keyword evidence="2" id="KW-0805">Transcription regulation</keyword>
<feature type="domain" description="HTH lysR-type" evidence="5">
    <location>
        <begin position="11"/>
        <end position="68"/>
    </location>
</feature>
<sequence length="305" mass="31896">MSPVHASLGGLPLLALRAFEAAARHGSFQAGAAEIGLTPSAVSHHVRQLEASLGVALFDRLHRRVALTEAGRTLADALGEGFRRIAVAYAAAQAPRGRLVVSATPSFAARWLVPAMATLRAEGIDLDIEGTAAAADIEGGACDVAIRLGPRPSGRLVAEALATSPLVLVAAPARLAGRAALAPDEIVAGPLLSITLAPRFWAEVLQRLGVPPQPLRDVRLDSFDAALQAAEAGHGLAYAPEIVVADRLAAGTLVAIHPRRFGRRRGWSYWFVARPEVAQRPPVRRLKALLIASLASAGGQEAGER</sequence>
<evidence type="ECO:0000256" key="1">
    <source>
        <dbReference type="ARBA" id="ARBA00009437"/>
    </source>
</evidence>
<dbReference type="InterPro" id="IPR058163">
    <property type="entry name" value="LysR-type_TF_proteobact-type"/>
</dbReference>
<dbReference type="InterPro" id="IPR005119">
    <property type="entry name" value="LysR_subst-bd"/>
</dbReference>
<dbReference type="Pfam" id="PF00126">
    <property type="entry name" value="HTH_1"/>
    <property type="match status" value="1"/>
</dbReference>
<comment type="caution">
    <text evidence="6">The sequence shown here is derived from an EMBL/GenBank/DDBJ whole genome shotgun (WGS) entry which is preliminary data.</text>
</comment>
<dbReference type="SUPFAM" id="SSF53850">
    <property type="entry name" value="Periplasmic binding protein-like II"/>
    <property type="match status" value="1"/>
</dbReference>
<comment type="similarity">
    <text evidence="1">Belongs to the LysR transcriptional regulatory family.</text>
</comment>
<dbReference type="Gene3D" id="1.10.10.10">
    <property type="entry name" value="Winged helix-like DNA-binding domain superfamily/Winged helix DNA-binding domain"/>
    <property type="match status" value="1"/>
</dbReference>
<dbReference type="SUPFAM" id="SSF46785">
    <property type="entry name" value="Winged helix' DNA-binding domain"/>
    <property type="match status" value="1"/>
</dbReference>
<reference evidence="6 7" key="1">
    <citation type="journal article" date="2020" name="Microorganisms">
        <title>Osmotic Adaptation and Compatible Solute Biosynthesis of Phototrophic Bacteria as Revealed from Genome Analyses.</title>
        <authorList>
            <person name="Imhoff J.F."/>
            <person name="Rahn T."/>
            <person name="Kunzel S."/>
            <person name="Keller A."/>
            <person name="Neulinger S.C."/>
        </authorList>
    </citation>
    <scope>NUCLEOTIDE SEQUENCE [LARGE SCALE GENOMIC DNA]</scope>
    <source>
        <strain evidence="6 7">DSM 15382</strain>
    </source>
</reference>
<evidence type="ECO:0000259" key="5">
    <source>
        <dbReference type="PROSITE" id="PS50931"/>
    </source>
</evidence>
<keyword evidence="4" id="KW-0804">Transcription</keyword>
<dbReference type="PANTHER" id="PTHR30537:SF26">
    <property type="entry name" value="GLYCINE CLEAVAGE SYSTEM TRANSCRIPTIONAL ACTIVATOR"/>
    <property type="match status" value="1"/>
</dbReference>
<evidence type="ECO:0000256" key="2">
    <source>
        <dbReference type="ARBA" id="ARBA00023015"/>
    </source>
</evidence>
<dbReference type="InterPro" id="IPR036390">
    <property type="entry name" value="WH_DNA-bd_sf"/>
</dbReference>
<dbReference type="Pfam" id="PF03466">
    <property type="entry name" value="LysR_substrate"/>
    <property type="match status" value="1"/>
</dbReference>
<dbReference type="InterPro" id="IPR036388">
    <property type="entry name" value="WH-like_DNA-bd_sf"/>
</dbReference>
<dbReference type="RefSeq" id="WP_133221642.1">
    <property type="nucleotide sequence ID" value="NZ_NRSG01000130.1"/>
</dbReference>
<evidence type="ECO:0000313" key="6">
    <source>
        <dbReference type="EMBL" id="MBK1659872.1"/>
    </source>
</evidence>
<name>A0ABS1D0R3_9PROT</name>
<evidence type="ECO:0000256" key="4">
    <source>
        <dbReference type="ARBA" id="ARBA00023163"/>
    </source>
</evidence>
<proteinExistence type="inferred from homology"/>